<keyword evidence="1" id="KW-0472">Membrane</keyword>
<evidence type="ECO:0000313" key="3">
    <source>
        <dbReference type="Proteomes" id="UP000274843"/>
    </source>
</evidence>
<dbReference type="GeneID" id="301848486"/>
<proteinExistence type="predicted"/>
<feature type="transmembrane region" description="Helical" evidence="1">
    <location>
        <begin position="39"/>
        <end position="61"/>
    </location>
</feature>
<keyword evidence="1" id="KW-0812">Transmembrane</keyword>
<organism evidence="2 3">
    <name type="scientific">Amycolatopsis thermoflava</name>
    <dbReference type="NCBI Taxonomy" id="84480"/>
    <lineage>
        <taxon>Bacteria</taxon>
        <taxon>Bacillati</taxon>
        <taxon>Actinomycetota</taxon>
        <taxon>Actinomycetes</taxon>
        <taxon>Pseudonocardiales</taxon>
        <taxon>Pseudonocardiaceae</taxon>
        <taxon>Amycolatopsis</taxon>
        <taxon>Amycolatopsis methanolica group</taxon>
    </lineage>
</organism>
<reference evidence="2 3" key="1">
    <citation type="submission" date="2018-11" db="EMBL/GenBank/DDBJ databases">
        <title>Sequencing the genomes of 1000 actinobacteria strains.</title>
        <authorList>
            <person name="Klenk H.-P."/>
        </authorList>
    </citation>
    <scope>NUCLEOTIDE SEQUENCE [LARGE SCALE GENOMIC DNA]</scope>
    <source>
        <strain evidence="2 3">DSM 44348</strain>
    </source>
</reference>
<accession>A0A3N2H8H8</accession>
<dbReference type="Proteomes" id="UP000274843">
    <property type="component" value="Unassembled WGS sequence"/>
</dbReference>
<feature type="transmembrane region" description="Helical" evidence="1">
    <location>
        <begin position="81"/>
        <end position="99"/>
    </location>
</feature>
<dbReference type="EMBL" id="RKHY01000001">
    <property type="protein sequence ID" value="ROS44799.1"/>
    <property type="molecule type" value="Genomic_DNA"/>
</dbReference>
<dbReference type="Pfam" id="PF14108">
    <property type="entry name" value="ABA4-like"/>
    <property type="match status" value="1"/>
</dbReference>
<keyword evidence="3" id="KW-1185">Reference proteome</keyword>
<dbReference type="InterPro" id="IPR025461">
    <property type="entry name" value="ABA4-like"/>
</dbReference>
<protein>
    <submittedName>
        <fullName evidence="2">Uncharacterized protein DUF4281</fullName>
    </submittedName>
</protein>
<name>A0A3N2H8H8_9PSEU</name>
<feature type="transmembrane region" description="Helical" evidence="1">
    <location>
        <begin position="111"/>
        <end position="133"/>
    </location>
</feature>
<sequence>MSTTTLFQITFYLAAPFWALMILAPGWSLTRRIIASPWIVLPPLVVYTVFAVGDFGTLWSVVSRPDLETLRAFLGTPEGAAAIWAHLIAFDLFIGRWMYSDARERGVHHAFVAPILVLTILLSPFGLLSYLVVRAVAARRATIGSWHVSSPSTGPGEPAPHSGG</sequence>
<keyword evidence="1" id="KW-1133">Transmembrane helix</keyword>
<gene>
    <name evidence="2" type="ORF">EDD35_7250</name>
</gene>
<dbReference type="PANTHER" id="PTHR34543">
    <property type="entry name" value="PROTEIN ABA DEFICIENT 4, CHLOROPLASTIC"/>
    <property type="match status" value="1"/>
</dbReference>
<dbReference type="AlphaFoldDB" id="A0A3N2H8H8"/>
<dbReference type="PANTHER" id="PTHR34543:SF1">
    <property type="entry name" value="PROTEIN ABA DEFICIENT 4, CHLOROPLASTIC"/>
    <property type="match status" value="1"/>
</dbReference>
<comment type="caution">
    <text evidence="2">The sequence shown here is derived from an EMBL/GenBank/DDBJ whole genome shotgun (WGS) entry which is preliminary data.</text>
</comment>
<evidence type="ECO:0000256" key="1">
    <source>
        <dbReference type="SAM" id="Phobius"/>
    </source>
</evidence>
<evidence type="ECO:0000313" key="2">
    <source>
        <dbReference type="EMBL" id="ROS44799.1"/>
    </source>
</evidence>
<dbReference type="RefSeq" id="WP_123686694.1">
    <property type="nucleotide sequence ID" value="NZ_RKHY01000001.1"/>
</dbReference>
<feature type="transmembrane region" description="Helical" evidence="1">
    <location>
        <begin position="6"/>
        <end position="27"/>
    </location>
</feature>